<dbReference type="VEuPathDB" id="MicrosporidiaDB:NEDG_00570"/>
<reference evidence="3 4" key="1">
    <citation type="submission" date="2016-02" db="EMBL/GenBank/DDBJ databases">
        <title>Discovery of a natural microsporidian pathogen with a broad tissue tropism in Caenorhabditis elegans.</title>
        <authorList>
            <person name="Luallen R.J."/>
            <person name="Reinke A.W."/>
            <person name="Tong L."/>
            <person name="Botts M.R."/>
            <person name="Felix M.-A."/>
            <person name="Troemel E.R."/>
        </authorList>
    </citation>
    <scope>NUCLEOTIDE SEQUENCE [LARGE SCALE GENOMIC DNA]</scope>
    <source>
        <strain evidence="3 4">JUm2807</strain>
    </source>
</reference>
<dbReference type="GeneID" id="93646920"/>
<dbReference type="Proteomes" id="UP000185944">
    <property type="component" value="Unassembled WGS sequence"/>
</dbReference>
<dbReference type="RefSeq" id="XP_067544085.1">
    <property type="nucleotide sequence ID" value="XM_067687988.1"/>
</dbReference>
<feature type="compositionally biased region" description="Basic and acidic residues" evidence="1">
    <location>
        <begin position="115"/>
        <end position="132"/>
    </location>
</feature>
<feature type="signal peptide" evidence="2">
    <location>
        <begin position="1"/>
        <end position="19"/>
    </location>
</feature>
<sequence length="219" mass="24839">MAWNVYVALALLYAGTAECFDSRSYRDTTDFSEKIKLVDDMLKDIELGTSDVQDLSKLTTFLSTTLQECMSTTNLLKKERCASRYPKLGSKKRRKPRERVVEGSLSDIEAEEDQDRDKAPEKRGSPTDKEYYYDEIIPDSGSNPTTKDSRGSSREDVSDESDTYTPRYDKPSRSGRSLKRSARGSSSTSSRVHRAKPSKHKVYTADYSDDLPRYGDGRH</sequence>
<feature type="compositionally biased region" description="Basic residues" evidence="1">
    <location>
        <begin position="191"/>
        <end position="202"/>
    </location>
</feature>
<keyword evidence="2" id="KW-0732">Signal</keyword>
<protein>
    <submittedName>
        <fullName evidence="3">Uncharacterized protein</fullName>
    </submittedName>
</protein>
<comment type="caution">
    <text evidence="3">The sequence shown here is derived from an EMBL/GenBank/DDBJ whole genome shotgun (WGS) entry which is preliminary data.</text>
</comment>
<proteinExistence type="predicted"/>
<evidence type="ECO:0000256" key="1">
    <source>
        <dbReference type="SAM" id="MobiDB-lite"/>
    </source>
</evidence>
<feature type="chain" id="PRO_5008060294" evidence="2">
    <location>
        <begin position="20"/>
        <end position="219"/>
    </location>
</feature>
<name>A0A177EBX2_9MICR</name>
<evidence type="ECO:0000313" key="4">
    <source>
        <dbReference type="Proteomes" id="UP000185944"/>
    </source>
</evidence>
<gene>
    <name evidence="3" type="ORF">NEDG_00570</name>
</gene>
<evidence type="ECO:0000313" key="3">
    <source>
        <dbReference type="EMBL" id="OAG29437.1"/>
    </source>
</evidence>
<evidence type="ECO:0000256" key="2">
    <source>
        <dbReference type="SAM" id="SignalP"/>
    </source>
</evidence>
<feature type="compositionally biased region" description="Basic and acidic residues" evidence="1">
    <location>
        <begin position="210"/>
        <end position="219"/>
    </location>
</feature>
<accession>A0A177EBX2</accession>
<dbReference type="EMBL" id="LTDL01000040">
    <property type="protein sequence ID" value="OAG29437.1"/>
    <property type="molecule type" value="Genomic_DNA"/>
</dbReference>
<organism evidence="3 4">
    <name type="scientific">Nematocida displodere</name>
    <dbReference type="NCBI Taxonomy" id="1805483"/>
    <lineage>
        <taxon>Eukaryota</taxon>
        <taxon>Fungi</taxon>
        <taxon>Fungi incertae sedis</taxon>
        <taxon>Microsporidia</taxon>
        <taxon>Nematocida</taxon>
    </lineage>
</organism>
<dbReference type="AlphaFoldDB" id="A0A177EBX2"/>
<keyword evidence="4" id="KW-1185">Reference proteome</keyword>
<feature type="compositionally biased region" description="Basic and acidic residues" evidence="1">
    <location>
        <begin position="147"/>
        <end position="156"/>
    </location>
</feature>
<feature type="region of interest" description="Disordered" evidence="1">
    <location>
        <begin position="87"/>
        <end position="219"/>
    </location>
</feature>